<sequence length="1289" mass="139260">MNSHESSIDPNEATRLLKDILHVGKTPPAPSDATMTANGSVDEAAGGYGDPSDGVASAGNLLESLFRSSKEQPHDTKHQQHICLQDDEEDVSVDVCGTEVQVVVSRPRENASSSNRVKIKNIVDYTWDLKYNYGKHICLHMSGTYLAYGLKAAASPVGVVRVLNLKTGDRLLIKGFRGHIRDMAFARLATTVLLAIVDEFGTLCVYEIHENTTTLLLKVERPTDEVSSEYRRVVWCPYVPDDGARGGNSAEEDNSKFLVATNHEEAEVWNIGHVESADGSRTLTVPQVRAGLQRIIEHTKPIIDAAFAPDGTALATAGADGQVRFFQVYMQDPDATPRCLHRWSPHNEKPVTCLFFLDNLKACNPDTQFWKFALTGSDSNTELKIWSCETWACLQTIRFIVSPGDVAPLPALKVEMDPSSCYLVVSDIHRKVMYVGQVQQDTKAELVTLAAFPVVLPVLSFTVVEAVRCRFKPSTDTEHVNRLDAEPQDADAAEEDHSSEKLQEGTMVRLHWMTTKSIQACHIVYPTKAISTGLSSAVSLSTLSQHSAVSGCTDHLSDISADADDDERAGKSERNCDTPSNKSKEGTEDESSFAAAKLLLKPSDFVSPSSSSTSLTPCTTAASTNTDPLPPTTSPGKSTDPSTPVPSELCTIPVAASLPSPGTSTSALDLSRKGVLEETVAFTAISATANGHSEAVCELSEPPQRKLSQRSTASSSSQEVADIMAPAERLANAVDSSDEDDDDEDEELEPGLGYDSAAEDLHSTAPAPTAGDPAIVAASACKSQEVQDVGAWPQPPDNAKAFHAVTPTALCKHAAVDDAPQVGEKSAAHVLRELELVMSRLAEETTTLSKTVNSLSAQFVEHHAMLVKLEQGQLYWDGLLSSLMAETRANLGSLGAVEAAITRLSEAQKTGIDKQASIVAQSLATMLGSHLEKSIANEFKNSVVPTVTKVIETTRCEISRRLEATDAVIKDTIIKAVKSKMMADTVAQAIGASVQSHVQGACREILQNTLIPSLDRICQNLFLQLNDTFQKGTREFLHQSQQHIEKHGEARASETMKNVESNVDRSLQTFLRDHKDALAPPDFRAPLDEVVTSALHNLKAGLLQALAGQQEMLVNNLREEMHGALKETVAAAASEGIASRSSMNTPVPLGDPHLVLQQITLSVRQGQYNMAFQQALSVADLTTVVSTCEMVSPAVVFGQHPCPLQQPVLLSLIQQLCADLATSTEIKLKYLEEAVLSLDKENSVTKEHMKVILSQLCQKLNKFLAGAPLHDMGRMAKRLLMVTQSSLAC</sequence>
<evidence type="ECO:0000256" key="2">
    <source>
        <dbReference type="ARBA" id="ARBA00009639"/>
    </source>
</evidence>
<feature type="region of interest" description="Disordered" evidence="8">
    <location>
        <begin position="607"/>
        <end position="648"/>
    </location>
</feature>
<dbReference type="Pfam" id="PF16529">
    <property type="entry name" value="Ge1_WD40"/>
    <property type="match status" value="1"/>
</dbReference>
<keyword evidence="6" id="KW-0175">Coiled coil</keyword>
<evidence type="ECO:0000256" key="3">
    <source>
        <dbReference type="ARBA" id="ARBA00022490"/>
    </source>
</evidence>
<dbReference type="InterPro" id="IPR044938">
    <property type="entry name" value="EDC4_C_sf"/>
</dbReference>
<evidence type="ECO:0000256" key="7">
    <source>
        <dbReference type="PROSITE-ProRule" id="PRU00221"/>
    </source>
</evidence>
<evidence type="ECO:0000256" key="5">
    <source>
        <dbReference type="ARBA" id="ARBA00022737"/>
    </source>
</evidence>
<evidence type="ECO:0000256" key="1">
    <source>
        <dbReference type="ARBA" id="ARBA00004201"/>
    </source>
</evidence>
<feature type="region of interest" description="Disordered" evidence="8">
    <location>
        <begin position="479"/>
        <end position="501"/>
    </location>
</feature>
<feature type="region of interest" description="Disordered" evidence="8">
    <location>
        <begin position="560"/>
        <end position="590"/>
    </location>
</feature>
<dbReference type="GO" id="GO:0031087">
    <property type="term" value="P:deadenylation-independent decapping of nuclear-transcribed mRNA"/>
    <property type="evidence" value="ECO:0007669"/>
    <property type="project" value="InterPro"/>
</dbReference>
<dbReference type="Gene3D" id="1.10.220.100">
    <property type="entry name" value="conserved c-terminal region of ge- 1"/>
    <property type="match status" value="1"/>
</dbReference>
<reference evidence="11" key="1">
    <citation type="journal article" date="2016" name="Ticks Tick Borne Dis.">
        <title>De novo assembly and annotation of the salivary gland transcriptome of Rhipicephalus appendiculatus male and female ticks during blood feeding.</title>
        <authorList>
            <person name="de Castro M.H."/>
            <person name="de Klerk D."/>
            <person name="Pienaar R."/>
            <person name="Latif A.A."/>
            <person name="Rees D.J."/>
            <person name="Mans B.J."/>
        </authorList>
    </citation>
    <scope>NUCLEOTIDE SEQUENCE</scope>
    <source>
        <tissue evidence="11">Salivary glands</tissue>
    </source>
</reference>
<proteinExistence type="inferred from homology"/>
<feature type="compositionally biased region" description="Acidic residues" evidence="8">
    <location>
        <begin position="736"/>
        <end position="749"/>
    </location>
</feature>
<feature type="region of interest" description="Disordered" evidence="8">
    <location>
        <begin position="23"/>
        <end position="53"/>
    </location>
</feature>
<name>A0A131Z6X7_RHIAP</name>
<feature type="repeat" description="WD" evidence="7">
    <location>
        <begin position="295"/>
        <end position="328"/>
    </location>
</feature>
<keyword evidence="3" id="KW-0963">Cytoplasm</keyword>
<feature type="compositionally biased region" description="Basic and acidic residues" evidence="8">
    <location>
        <begin position="568"/>
        <end position="586"/>
    </location>
</feature>
<feature type="compositionally biased region" description="Low complexity" evidence="8">
    <location>
        <begin position="607"/>
        <end position="624"/>
    </location>
</feature>
<dbReference type="PANTHER" id="PTHR15598">
    <property type="entry name" value="ENHANCER OF MRNA-DECAPPING PROTEIN 4"/>
    <property type="match status" value="1"/>
</dbReference>
<dbReference type="InterPro" id="IPR032401">
    <property type="entry name" value="EDC4_WD40"/>
</dbReference>
<accession>A0A131Z6X7</accession>
<feature type="domain" description="Enhancer of mRNA-decapping protein 4 WD40 repeat region" evidence="9">
    <location>
        <begin position="114"/>
        <end position="441"/>
    </location>
</feature>
<evidence type="ECO:0000313" key="11">
    <source>
        <dbReference type="EMBL" id="JAP86540.1"/>
    </source>
</evidence>
<dbReference type="InterPro" id="IPR045152">
    <property type="entry name" value="EDC4-like"/>
</dbReference>
<dbReference type="PROSITE" id="PS50082">
    <property type="entry name" value="WD_REPEATS_2"/>
    <property type="match status" value="1"/>
</dbReference>
<dbReference type="Gene3D" id="6.10.140.270">
    <property type="match status" value="1"/>
</dbReference>
<dbReference type="PANTHER" id="PTHR15598:SF5">
    <property type="entry name" value="ENHANCER OF MRNA-DECAPPING PROTEIN 4"/>
    <property type="match status" value="1"/>
</dbReference>
<dbReference type="GO" id="GO:0000932">
    <property type="term" value="C:P-body"/>
    <property type="evidence" value="ECO:0007669"/>
    <property type="project" value="UniProtKB-SubCell"/>
</dbReference>
<comment type="similarity">
    <text evidence="2">Belongs to the WD repeat EDC4 family.</text>
</comment>
<dbReference type="InterPro" id="IPR049404">
    <property type="entry name" value="EDC4_C"/>
</dbReference>
<dbReference type="InterPro" id="IPR036322">
    <property type="entry name" value="WD40_repeat_dom_sf"/>
</dbReference>
<evidence type="ECO:0000259" key="9">
    <source>
        <dbReference type="Pfam" id="PF16529"/>
    </source>
</evidence>
<evidence type="ECO:0000256" key="6">
    <source>
        <dbReference type="ARBA" id="ARBA00023054"/>
    </source>
</evidence>
<evidence type="ECO:0000256" key="4">
    <source>
        <dbReference type="ARBA" id="ARBA00022574"/>
    </source>
</evidence>
<feature type="domain" description="Enhancer of mRNA-decapping protein 4 C-terminal" evidence="10">
    <location>
        <begin position="1162"/>
        <end position="1279"/>
    </location>
</feature>
<comment type="subcellular location">
    <subcellularLocation>
        <location evidence="1">Cytoplasm</location>
        <location evidence="1">P-body</location>
    </subcellularLocation>
</comment>
<keyword evidence="5" id="KW-0677">Repeat</keyword>
<protein>
    <submittedName>
        <fullName evidence="11">Enhancer of mRNA-decapping protein 4</fullName>
    </submittedName>
</protein>
<evidence type="ECO:0000259" key="10">
    <source>
        <dbReference type="Pfam" id="PF21289"/>
    </source>
</evidence>
<dbReference type="InterPro" id="IPR001680">
    <property type="entry name" value="WD40_rpt"/>
</dbReference>
<evidence type="ECO:0000256" key="8">
    <source>
        <dbReference type="SAM" id="MobiDB-lite"/>
    </source>
</evidence>
<dbReference type="InterPro" id="IPR015943">
    <property type="entry name" value="WD40/YVTN_repeat-like_dom_sf"/>
</dbReference>
<organism evidence="11">
    <name type="scientific">Rhipicephalus appendiculatus</name>
    <name type="common">Brown ear tick</name>
    <dbReference type="NCBI Taxonomy" id="34631"/>
    <lineage>
        <taxon>Eukaryota</taxon>
        <taxon>Metazoa</taxon>
        <taxon>Ecdysozoa</taxon>
        <taxon>Arthropoda</taxon>
        <taxon>Chelicerata</taxon>
        <taxon>Arachnida</taxon>
        <taxon>Acari</taxon>
        <taxon>Parasitiformes</taxon>
        <taxon>Ixodida</taxon>
        <taxon>Ixodoidea</taxon>
        <taxon>Ixodidae</taxon>
        <taxon>Rhipicephalinae</taxon>
        <taxon>Rhipicephalus</taxon>
        <taxon>Rhipicephalus</taxon>
    </lineage>
</organism>
<keyword evidence="4 7" id="KW-0853">WD repeat</keyword>
<dbReference type="Gene3D" id="2.130.10.10">
    <property type="entry name" value="YVTN repeat-like/Quinoprotein amine dehydrogenase"/>
    <property type="match status" value="1"/>
</dbReference>
<dbReference type="Pfam" id="PF21289">
    <property type="entry name" value="EDC4_C"/>
    <property type="match status" value="1"/>
</dbReference>
<dbReference type="SMART" id="SM00320">
    <property type="entry name" value="WD40"/>
    <property type="match status" value="2"/>
</dbReference>
<dbReference type="SUPFAM" id="SSF50978">
    <property type="entry name" value="WD40 repeat-like"/>
    <property type="match status" value="1"/>
</dbReference>
<dbReference type="FunFam" id="1.10.220.100:FF:000001">
    <property type="entry name" value="Enhancer of mRNA-decapping protein 4"/>
    <property type="match status" value="1"/>
</dbReference>
<feature type="region of interest" description="Disordered" evidence="8">
    <location>
        <begin position="695"/>
        <end position="771"/>
    </location>
</feature>
<dbReference type="EMBL" id="GEDV01002017">
    <property type="protein sequence ID" value="JAP86540.1"/>
    <property type="molecule type" value="Transcribed_RNA"/>
</dbReference>